<name>W4QRU4_HALA3</name>
<dbReference type="EMBL" id="BAUV01000007">
    <property type="protein sequence ID" value="GAE34363.1"/>
    <property type="molecule type" value="Genomic_DNA"/>
</dbReference>
<dbReference type="PANTHER" id="PTHR30212:SF4">
    <property type="entry name" value="MOSC DOMAIN-CONTAINING PROTEIN"/>
    <property type="match status" value="1"/>
</dbReference>
<evidence type="ECO:0000259" key="1">
    <source>
        <dbReference type="PROSITE" id="PS51340"/>
    </source>
</evidence>
<sequence>MEIKTGTIISLNIGKSINIADTGEREINSAIYKSPVLEDILSLTKNGLQGDEQADLVNHGGFDKALCVYPFEHYQYWQNKLNKDFPMGSFGENITLAGMLETDTNIGDIWEIGEALVQVSQPRMPCYKVAKRHDVVKLPLYIQETGYSGYYLRILKEGDISVRDRCILKKRSSNISIAYINQITYHDKANMKAKVELTNLEELAESWKRNIQIK</sequence>
<dbReference type="AlphaFoldDB" id="W4QRU4"/>
<dbReference type="GO" id="GO:0003824">
    <property type="term" value="F:catalytic activity"/>
    <property type="evidence" value="ECO:0007669"/>
    <property type="project" value="InterPro"/>
</dbReference>
<dbReference type="GO" id="GO:0030151">
    <property type="term" value="F:molybdenum ion binding"/>
    <property type="evidence" value="ECO:0007669"/>
    <property type="project" value="InterPro"/>
</dbReference>
<gene>
    <name evidence="2" type="ORF">JCM9157_1414</name>
</gene>
<dbReference type="Gene3D" id="2.40.33.20">
    <property type="entry name" value="PK beta-barrel domain-like"/>
    <property type="match status" value="1"/>
</dbReference>
<evidence type="ECO:0000313" key="2">
    <source>
        <dbReference type="EMBL" id="GAE34363.1"/>
    </source>
</evidence>
<dbReference type="Pfam" id="PF03475">
    <property type="entry name" value="YiiM_3-alpha"/>
    <property type="match status" value="1"/>
</dbReference>
<dbReference type="InterPro" id="IPR052353">
    <property type="entry name" value="Benzoxazolinone_Detox_Enz"/>
</dbReference>
<dbReference type="Proteomes" id="UP000018896">
    <property type="component" value="Unassembled WGS sequence"/>
</dbReference>
<dbReference type="OrthoDB" id="9786134at2"/>
<dbReference type="InterPro" id="IPR005163">
    <property type="entry name" value="Tri_helical_YiiM-like"/>
</dbReference>
<dbReference type="eggNOG" id="COG2258">
    <property type="taxonomic scope" value="Bacteria"/>
</dbReference>
<dbReference type="Pfam" id="PF03473">
    <property type="entry name" value="MOSC"/>
    <property type="match status" value="1"/>
</dbReference>
<dbReference type="PANTHER" id="PTHR30212">
    <property type="entry name" value="PROTEIN YIIM"/>
    <property type="match status" value="1"/>
</dbReference>
<comment type="caution">
    <text evidence="2">The sequence shown here is derived from an EMBL/GenBank/DDBJ whole genome shotgun (WGS) entry which is preliminary data.</text>
</comment>
<dbReference type="STRING" id="1236973.JCM9157_1414"/>
<dbReference type="RefSeq" id="WP_035663189.1">
    <property type="nucleotide sequence ID" value="NZ_BAUV01000007.1"/>
</dbReference>
<proteinExistence type="predicted"/>
<dbReference type="GO" id="GO:0030170">
    <property type="term" value="F:pyridoxal phosphate binding"/>
    <property type="evidence" value="ECO:0007669"/>
    <property type="project" value="InterPro"/>
</dbReference>
<dbReference type="InterPro" id="IPR011037">
    <property type="entry name" value="Pyrv_Knase-like_insert_dom_sf"/>
</dbReference>
<evidence type="ECO:0000313" key="3">
    <source>
        <dbReference type="Proteomes" id="UP000018896"/>
    </source>
</evidence>
<reference evidence="2 3" key="1">
    <citation type="journal article" date="2014" name="Genome Announc.">
        <title>Draft Genome Sequences of Three Alkaliphilic Bacillus Strains, Bacillus wakoensis JCM 9140T, Bacillus akibai JCM 9157T, and Bacillus hemicellulosilyticus JCM 9152T.</title>
        <authorList>
            <person name="Yuki M."/>
            <person name="Oshima K."/>
            <person name="Suda W."/>
            <person name="Oshida Y."/>
            <person name="Kitamura K."/>
            <person name="Iida T."/>
            <person name="Hattori M."/>
            <person name="Ohkuma M."/>
        </authorList>
    </citation>
    <scope>NUCLEOTIDE SEQUENCE [LARGE SCALE GENOMIC DNA]</scope>
    <source>
        <strain evidence="2 3">JCM 9157</strain>
    </source>
</reference>
<dbReference type="PROSITE" id="PS51340">
    <property type="entry name" value="MOSC"/>
    <property type="match status" value="1"/>
</dbReference>
<organism evidence="2 3">
    <name type="scientific">Halalkalibacter akibai (strain ATCC 43226 / DSM 21942 / CIP 109018 / JCM 9157 / 1139)</name>
    <name type="common">Bacillus akibai</name>
    <dbReference type="NCBI Taxonomy" id="1236973"/>
    <lineage>
        <taxon>Bacteria</taxon>
        <taxon>Bacillati</taxon>
        <taxon>Bacillota</taxon>
        <taxon>Bacilli</taxon>
        <taxon>Bacillales</taxon>
        <taxon>Bacillaceae</taxon>
        <taxon>Halalkalibacter</taxon>
    </lineage>
</organism>
<dbReference type="InterPro" id="IPR005302">
    <property type="entry name" value="MoCF_Sase_C"/>
</dbReference>
<keyword evidence="3" id="KW-1185">Reference proteome</keyword>
<feature type="domain" description="MOSC" evidence="1">
    <location>
        <begin position="34"/>
        <end position="169"/>
    </location>
</feature>
<accession>W4QRU4</accession>
<dbReference type="SUPFAM" id="SSF50800">
    <property type="entry name" value="PK beta-barrel domain-like"/>
    <property type="match status" value="1"/>
</dbReference>
<protein>
    <submittedName>
        <fullName evidence="2">Uncharacterized protein conserved in bacteria</fullName>
    </submittedName>
</protein>